<keyword evidence="1" id="KW-0472">Membrane</keyword>
<evidence type="ECO:0000313" key="3">
    <source>
        <dbReference type="Proteomes" id="UP000272729"/>
    </source>
</evidence>
<accession>A0A495XPW7</accession>
<comment type="caution">
    <text evidence="2">The sequence shown here is derived from an EMBL/GenBank/DDBJ whole genome shotgun (WGS) entry which is preliminary data.</text>
</comment>
<feature type="transmembrane region" description="Helical" evidence="1">
    <location>
        <begin position="416"/>
        <end position="434"/>
    </location>
</feature>
<dbReference type="OrthoDB" id="3218196at2"/>
<keyword evidence="1" id="KW-0812">Transmembrane</keyword>
<evidence type="ECO:0000313" key="2">
    <source>
        <dbReference type="EMBL" id="RKT74954.1"/>
    </source>
</evidence>
<keyword evidence="3" id="KW-1185">Reference proteome</keyword>
<sequence length="441" mass="45529">MALPTRDPRSTTPPVARSRAIPPRFASLRRPPGPLIALAAVLALLCLVSGLLGALDVQHRRAALDDVLQRGGPLTGAALESYQSISDADATAAGAFLVGDVEPPQSRDRYRTNIAEASAALGTAASGAAGGGSAAAITRISTHLPVYTGIIETARALNRRGLPQGASYLREASALAHTIMLPAAEELLRQENARLAAAQDDAAAVGWVALGAGVLALAALVAAQVHLARGTRRIFNRGLLAATACVLAAVTWLAIASFSAASHGAAARESTGQVEAFANARVMALQARADESLALVARGNGRPYELAYADKAGKLNGEQGLFAVATNAAGDTTRPAVDKAVQAWRQWQDHHRDLRTADDSGDYNLAVRLATGADPKGTAEPSTVVDQELAAAIGVATERFEAESRSARDAVAGGELVVAVLMGLAALAVGFGFAPRIREFR</sequence>
<dbReference type="AlphaFoldDB" id="A0A495XPW7"/>
<name>A0A495XPW7_9PSEU</name>
<proteinExistence type="predicted"/>
<evidence type="ECO:0000256" key="1">
    <source>
        <dbReference type="SAM" id="Phobius"/>
    </source>
</evidence>
<protein>
    <recommendedName>
        <fullName evidence="4">Secreted protein</fullName>
    </recommendedName>
</protein>
<reference evidence="2 3" key="1">
    <citation type="submission" date="2018-10" db="EMBL/GenBank/DDBJ databases">
        <title>Sequencing the genomes of 1000 actinobacteria strains.</title>
        <authorList>
            <person name="Klenk H.-P."/>
        </authorList>
    </citation>
    <scope>NUCLEOTIDE SEQUENCE [LARGE SCALE GENOMIC DNA]</scope>
    <source>
        <strain evidence="2 3">DSM 43911</strain>
    </source>
</reference>
<dbReference type="RefSeq" id="WP_121230127.1">
    <property type="nucleotide sequence ID" value="NZ_JBIUBA010000026.1"/>
</dbReference>
<dbReference type="EMBL" id="RBXR01000001">
    <property type="protein sequence ID" value="RKT74954.1"/>
    <property type="molecule type" value="Genomic_DNA"/>
</dbReference>
<keyword evidence="1" id="KW-1133">Transmembrane helix</keyword>
<feature type="transmembrane region" description="Helical" evidence="1">
    <location>
        <begin position="204"/>
        <end position="227"/>
    </location>
</feature>
<evidence type="ECO:0008006" key="4">
    <source>
        <dbReference type="Google" id="ProtNLM"/>
    </source>
</evidence>
<feature type="transmembrane region" description="Helical" evidence="1">
    <location>
        <begin position="239"/>
        <end position="261"/>
    </location>
</feature>
<organism evidence="2 3">
    <name type="scientific">Saccharothrix variisporea</name>
    <dbReference type="NCBI Taxonomy" id="543527"/>
    <lineage>
        <taxon>Bacteria</taxon>
        <taxon>Bacillati</taxon>
        <taxon>Actinomycetota</taxon>
        <taxon>Actinomycetes</taxon>
        <taxon>Pseudonocardiales</taxon>
        <taxon>Pseudonocardiaceae</taxon>
        <taxon>Saccharothrix</taxon>
    </lineage>
</organism>
<gene>
    <name evidence="2" type="ORF">DFJ66_8329</name>
</gene>
<feature type="transmembrane region" description="Helical" evidence="1">
    <location>
        <begin position="35"/>
        <end position="55"/>
    </location>
</feature>
<dbReference type="Proteomes" id="UP000272729">
    <property type="component" value="Unassembled WGS sequence"/>
</dbReference>